<dbReference type="GeneID" id="66486700"/>
<dbReference type="RefSeq" id="WP_008721448.1">
    <property type="nucleotide sequence ID" value="NZ_JH994110.1"/>
</dbReference>
<comment type="caution">
    <text evidence="1">The sequence shown here is derived from an EMBL/GenBank/DDBJ whole genome shotgun (WGS) entry which is preliminary data.</text>
</comment>
<organism evidence="1 2">
    <name type="scientific">Brachyspira hampsonii 30446</name>
    <dbReference type="NCBI Taxonomy" id="1289135"/>
    <lineage>
        <taxon>Bacteria</taxon>
        <taxon>Pseudomonadati</taxon>
        <taxon>Spirochaetota</taxon>
        <taxon>Spirochaetia</taxon>
        <taxon>Brachyspirales</taxon>
        <taxon>Brachyspiraceae</taxon>
        <taxon>Brachyspira</taxon>
    </lineage>
</organism>
<reference evidence="1 2" key="1">
    <citation type="submission" date="2012-07" db="EMBL/GenBank/DDBJ databases">
        <title>Genome sequence of Brachyspira sp. 30446, isolated from a pig with mucohaemorrhagic colitis.</title>
        <authorList>
            <person name="Rubin J.E."/>
            <person name="Fernando C."/>
            <person name="Harding J.C.S."/>
            <person name="Hill J.E."/>
        </authorList>
    </citation>
    <scope>NUCLEOTIDE SEQUENCE [LARGE SCALE GENOMIC DNA]</scope>
    <source>
        <strain evidence="1 2">30446</strain>
    </source>
</reference>
<dbReference type="OrthoDB" id="308541at2"/>
<dbReference type="Proteomes" id="UP000011663">
    <property type="component" value="Unassembled WGS sequence"/>
</dbReference>
<accession>A0A2U4F207</accession>
<sequence length="98" mass="10992">MNNVKIDPIYKGNWYLDYIQNEPYMIINDDGDVSVPIIEEANPIDKKVEGEGNSYTVTYIGPEDPAIIIKILFISDIEGSIEIGNAGSKLDKFNIIKK</sequence>
<dbReference type="AlphaFoldDB" id="A0A2U4F207"/>
<proteinExistence type="predicted"/>
<evidence type="ECO:0000313" key="2">
    <source>
        <dbReference type="Proteomes" id="UP000011663"/>
    </source>
</evidence>
<evidence type="ECO:0000313" key="1">
    <source>
        <dbReference type="EMBL" id="EKV58342.1"/>
    </source>
</evidence>
<name>A0A2U4F207_9SPIR</name>
<gene>
    <name evidence="1" type="ORF">A966_01120</name>
</gene>
<dbReference type="EMBL" id="ALNZ01000006">
    <property type="protein sequence ID" value="EKV58342.1"/>
    <property type="molecule type" value="Genomic_DNA"/>
</dbReference>
<protein>
    <submittedName>
        <fullName evidence="1">Uncharacterized protein</fullName>
    </submittedName>
</protein>